<evidence type="ECO:0000256" key="2">
    <source>
        <dbReference type="ARBA" id="ARBA00001962"/>
    </source>
</evidence>
<dbReference type="SUPFAM" id="SSF63411">
    <property type="entry name" value="LuxS/MPP-like metallohydrolase"/>
    <property type="match status" value="1"/>
</dbReference>
<organism evidence="15 16">
    <name type="scientific">Candidatus Borkfalkia faecigallinarum</name>
    <dbReference type="NCBI Taxonomy" id="2838509"/>
    <lineage>
        <taxon>Bacteria</taxon>
        <taxon>Bacillati</taxon>
        <taxon>Bacillota</taxon>
        <taxon>Clostridia</taxon>
        <taxon>Christensenellales</taxon>
        <taxon>Christensenellaceae</taxon>
        <taxon>Candidatus Borkfalkia</taxon>
    </lineage>
</organism>
<reference evidence="15" key="2">
    <citation type="submission" date="2021-04" db="EMBL/GenBank/DDBJ databases">
        <authorList>
            <person name="Gilroy R."/>
        </authorList>
    </citation>
    <scope>NUCLEOTIDE SEQUENCE</scope>
    <source>
        <strain evidence="15">26628</strain>
    </source>
</reference>
<dbReference type="EMBL" id="DXFD01000083">
    <property type="protein sequence ID" value="HIX47131.1"/>
    <property type="molecule type" value="Genomic_DNA"/>
</dbReference>
<comment type="catalytic activity">
    <reaction evidence="1">
        <text>S-(5-deoxy-D-ribos-5-yl)-L-homocysteine = (S)-4,5-dihydroxypentane-2,3-dione + L-homocysteine</text>
        <dbReference type="Rhea" id="RHEA:17753"/>
        <dbReference type="ChEBI" id="CHEBI:29484"/>
        <dbReference type="ChEBI" id="CHEBI:58195"/>
        <dbReference type="ChEBI" id="CHEBI:58199"/>
        <dbReference type="EC" id="4.4.1.21"/>
    </reaction>
</comment>
<dbReference type="GO" id="GO:0043768">
    <property type="term" value="F:S-ribosylhomocysteine lyase activity"/>
    <property type="evidence" value="ECO:0007669"/>
    <property type="project" value="UniProtKB-EC"/>
</dbReference>
<dbReference type="AlphaFoldDB" id="A0A9D1VUJ4"/>
<evidence type="ECO:0000256" key="3">
    <source>
        <dbReference type="ARBA" id="ARBA00007311"/>
    </source>
</evidence>
<comment type="caution">
    <text evidence="15">The sequence shown here is derived from an EMBL/GenBank/DDBJ whole genome shotgun (WGS) entry which is preliminary data.</text>
</comment>
<keyword evidence="11 15" id="KW-0456">Lyase</keyword>
<evidence type="ECO:0000256" key="7">
    <source>
        <dbReference type="ARBA" id="ARBA00022654"/>
    </source>
</evidence>
<dbReference type="GO" id="GO:0005506">
    <property type="term" value="F:iron ion binding"/>
    <property type="evidence" value="ECO:0007669"/>
    <property type="project" value="InterPro"/>
</dbReference>
<comment type="function">
    <text evidence="12">Involved in the synthesis of autoinducer 2 (AI-2) which is secreted by bacteria and is used to communicate both the cell density and the metabolic potential of the environment. The regulation of gene expression in response to changes in cell density is called quorum sensing. Catalyzes the transformation of S-ribosylhomocysteine (RHC) to homocysteine (HC) and 4,5-dihydroxy-2,3-pentadione (DPD).</text>
</comment>
<evidence type="ECO:0000256" key="14">
    <source>
        <dbReference type="ARBA" id="ARBA00031777"/>
    </source>
</evidence>
<evidence type="ECO:0000256" key="6">
    <source>
        <dbReference type="ARBA" id="ARBA00015130"/>
    </source>
</evidence>
<gene>
    <name evidence="15" type="ORF">H9737_05545</name>
</gene>
<dbReference type="Pfam" id="PF02664">
    <property type="entry name" value="LuxS"/>
    <property type="match status" value="1"/>
</dbReference>
<name>A0A9D1VUJ4_9FIRM</name>
<accession>A0A9D1VUJ4</accession>
<evidence type="ECO:0000256" key="11">
    <source>
        <dbReference type="ARBA" id="ARBA00023239"/>
    </source>
</evidence>
<keyword evidence="7" id="KW-0673">Quorum sensing</keyword>
<reference evidence="15" key="1">
    <citation type="journal article" date="2021" name="PeerJ">
        <title>Extensive microbial diversity within the chicken gut microbiome revealed by metagenomics and culture.</title>
        <authorList>
            <person name="Gilroy R."/>
            <person name="Ravi A."/>
            <person name="Getino M."/>
            <person name="Pursley I."/>
            <person name="Horton D.L."/>
            <person name="Alikhan N.F."/>
            <person name="Baker D."/>
            <person name="Gharbi K."/>
            <person name="Hall N."/>
            <person name="Watson M."/>
            <person name="Adriaenssens E.M."/>
            <person name="Foster-Nyarko E."/>
            <person name="Jarju S."/>
            <person name="Secka A."/>
            <person name="Antonio M."/>
            <person name="Oren A."/>
            <person name="Chaudhuri R.R."/>
            <person name="La Ragione R."/>
            <person name="Hildebrand F."/>
            <person name="Pallen M.J."/>
        </authorList>
    </citation>
    <scope>NUCLEOTIDE SEQUENCE</scope>
    <source>
        <strain evidence="15">26628</strain>
    </source>
</reference>
<dbReference type="InterPro" id="IPR011249">
    <property type="entry name" value="Metalloenz_LuxS/M16"/>
</dbReference>
<comment type="cofactor">
    <cofactor evidence="2">
        <name>Fe cation</name>
        <dbReference type="ChEBI" id="CHEBI:24875"/>
    </cofactor>
</comment>
<evidence type="ECO:0000313" key="16">
    <source>
        <dbReference type="Proteomes" id="UP000824249"/>
    </source>
</evidence>
<sequence length="161" mass="17729">MDKIPSFEKDHDAMQPGLHFSTLQKGVMTLDLRFKKPNAGDYVSPAALHSVEHMLATALRNGPQREHVLYFGPMGCRTGFYLLSEGISYRAAFEAVRAALAACADMDEVPGSHRSECGNYQEHDLAGAKSECAAYLALLDALPEEELAAEEEKARRAEEEK</sequence>
<evidence type="ECO:0000313" key="15">
    <source>
        <dbReference type="EMBL" id="HIX47131.1"/>
    </source>
</evidence>
<protein>
    <recommendedName>
        <fullName evidence="6">S-ribosylhomocysteine lyase</fullName>
        <ecNumber evidence="5">4.4.1.21</ecNumber>
    </recommendedName>
    <alternativeName>
        <fullName evidence="13">AI-2 synthesis protein</fullName>
    </alternativeName>
    <alternativeName>
        <fullName evidence="14">Autoinducer-2 production protein LuxS</fullName>
    </alternativeName>
</protein>
<evidence type="ECO:0000256" key="13">
    <source>
        <dbReference type="ARBA" id="ARBA00030600"/>
    </source>
</evidence>
<dbReference type="Gene3D" id="3.30.1360.80">
    <property type="entry name" value="S-ribosylhomocysteinase (LuxS)"/>
    <property type="match status" value="1"/>
</dbReference>
<evidence type="ECO:0000256" key="9">
    <source>
        <dbReference type="ARBA" id="ARBA00022929"/>
    </source>
</evidence>
<evidence type="ECO:0000256" key="1">
    <source>
        <dbReference type="ARBA" id="ARBA00000297"/>
    </source>
</evidence>
<comment type="subunit">
    <text evidence="4">Homodimer.</text>
</comment>
<dbReference type="Proteomes" id="UP000824249">
    <property type="component" value="Unassembled WGS sequence"/>
</dbReference>
<evidence type="ECO:0000256" key="8">
    <source>
        <dbReference type="ARBA" id="ARBA00022723"/>
    </source>
</evidence>
<dbReference type="InterPro" id="IPR037005">
    <property type="entry name" value="LuxS_sf"/>
</dbReference>
<dbReference type="PANTHER" id="PTHR35799:SF1">
    <property type="entry name" value="S-RIBOSYLHOMOCYSTEINE LYASE"/>
    <property type="match status" value="1"/>
</dbReference>
<evidence type="ECO:0000256" key="4">
    <source>
        <dbReference type="ARBA" id="ARBA00011738"/>
    </source>
</evidence>
<comment type="similarity">
    <text evidence="3">Belongs to the LuxS family.</text>
</comment>
<keyword evidence="9" id="KW-0071">Autoinducer synthesis</keyword>
<keyword evidence="10" id="KW-0408">Iron</keyword>
<dbReference type="InterPro" id="IPR003815">
    <property type="entry name" value="S-ribosylhomocysteinase"/>
</dbReference>
<dbReference type="PRINTS" id="PR01487">
    <property type="entry name" value="LUXSPROTEIN"/>
</dbReference>
<evidence type="ECO:0000256" key="10">
    <source>
        <dbReference type="ARBA" id="ARBA00023004"/>
    </source>
</evidence>
<dbReference type="GO" id="GO:0009372">
    <property type="term" value="P:quorum sensing"/>
    <property type="evidence" value="ECO:0007669"/>
    <property type="project" value="UniProtKB-KW"/>
</dbReference>
<evidence type="ECO:0000256" key="12">
    <source>
        <dbReference type="ARBA" id="ARBA00024654"/>
    </source>
</evidence>
<keyword evidence="8" id="KW-0479">Metal-binding</keyword>
<evidence type="ECO:0000256" key="5">
    <source>
        <dbReference type="ARBA" id="ARBA00012240"/>
    </source>
</evidence>
<dbReference type="PANTHER" id="PTHR35799">
    <property type="entry name" value="S-RIBOSYLHOMOCYSTEINE LYASE"/>
    <property type="match status" value="1"/>
</dbReference>
<dbReference type="EC" id="4.4.1.21" evidence="5"/>
<proteinExistence type="inferred from homology"/>